<dbReference type="Pfam" id="PF00019">
    <property type="entry name" value="TGF_beta"/>
    <property type="match status" value="1"/>
</dbReference>
<dbReference type="PANTHER" id="PTHR11848:SF270">
    <property type="entry name" value="BONE MORPHOGENETIC PROTEIN 3-LIKE"/>
    <property type="match status" value="1"/>
</dbReference>
<feature type="compositionally biased region" description="Basic residues" evidence="9">
    <location>
        <begin position="491"/>
        <end position="524"/>
    </location>
</feature>
<evidence type="ECO:0000259" key="11">
    <source>
        <dbReference type="PROSITE" id="PS51362"/>
    </source>
</evidence>
<feature type="domain" description="TGF-beta family profile" evidence="11">
    <location>
        <begin position="514"/>
        <end position="636"/>
    </location>
</feature>
<feature type="region of interest" description="Disordered" evidence="9">
    <location>
        <begin position="412"/>
        <end position="526"/>
    </location>
</feature>
<evidence type="ECO:0000256" key="4">
    <source>
        <dbReference type="ARBA" id="ARBA00022729"/>
    </source>
</evidence>
<keyword evidence="5 8" id="KW-0339">Growth factor</keyword>
<dbReference type="FunFam" id="2.10.90.10:FF:000001">
    <property type="entry name" value="Bone morphogenetic protein 4"/>
    <property type="match status" value="1"/>
</dbReference>
<dbReference type="PROSITE" id="PS51362">
    <property type="entry name" value="TGF_BETA_2"/>
    <property type="match status" value="1"/>
</dbReference>
<feature type="compositionally biased region" description="Low complexity" evidence="9">
    <location>
        <begin position="50"/>
        <end position="72"/>
    </location>
</feature>
<dbReference type="InterPro" id="IPR015615">
    <property type="entry name" value="TGF-beta-rel"/>
</dbReference>
<evidence type="ECO:0000256" key="6">
    <source>
        <dbReference type="ARBA" id="ARBA00023157"/>
    </source>
</evidence>
<dbReference type="GO" id="GO:0008083">
    <property type="term" value="F:growth factor activity"/>
    <property type="evidence" value="ECO:0007669"/>
    <property type="project" value="UniProtKB-KW"/>
</dbReference>
<feature type="compositionally biased region" description="Polar residues" evidence="9">
    <location>
        <begin position="464"/>
        <end position="490"/>
    </location>
</feature>
<protein>
    <submittedName>
        <fullName evidence="12">BMP3 bone morphogenetic protein 3</fullName>
    </submittedName>
</protein>
<reference evidence="12" key="1">
    <citation type="submission" date="2020-04" db="EMBL/GenBank/DDBJ databases">
        <authorList>
            <person name="Neveu A P."/>
        </authorList>
    </citation>
    <scope>NUCLEOTIDE SEQUENCE</scope>
    <source>
        <tissue evidence="12">Whole embryo</tissue>
    </source>
</reference>
<feature type="compositionally biased region" description="Basic residues" evidence="9">
    <location>
        <begin position="28"/>
        <end position="40"/>
    </location>
</feature>
<dbReference type="PANTHER" id="PTHR11848">
    <property type="entry name" value="TGF-BETA FAMILY"/>
    <property type="match status" value="1"/>
</dbReference>
<keyword evidence="4 10" id="KW-0732">Signal</keyword>
<feature type="region of interest" description="Disordered" evidence="9">
    <location>
        <begin position="26"/>
        <end position="120"/>
    </location>
</feature>
<feature type="signal peptide" evidence="10">
    <location>
        <begin position="1"/>
        <end position="27"/>
    </location>
</feature>
<accession>A0A6F9D8A2</accession>
<feature type="chain" id="PRO_5026318758" evidence="10">
    <location>
        <begin position="28"/>
        <end position="636"/>
    </location>
</feature>
<dbReference type="Pfam" id="PF00688">
    <property type="entry name" value="TGFb_propeptide"/>
    <property type="match status" value="1"/>
</dbReference>
<feature type="compositionally biased region" description="Basic and acidic residues" evidence="9">
    <location>
        <begin position="370"/>
        <end position="382"/>
    </location>
</feature>
<keyword evidence="3" id="KW-0964">Secreted</keyword>
<dbReference type="AlphaFoldDB" id="A0A6F9D8A2"/>
<dbReference type="InterPro" id="IPR017948">
    <property type="entry name" value="TGFb_CS"/>
</dbReference>
<feature type="region of interest" description="Disordered" evidence="9">
    <location>
        <begin position="370"/>
        <end position="396"/>
    </location>
</feature>
<evidence type="ECO:0000256" key="10">
    <source>
        <dbReference type="SAM" id="SignalP"/>
    </source>
</evidence>
<keyword evidence="7" id="KW-0325">Glycoprotein</keyword>
<gene>
    <name evidence="12" type="primary">Bmp3</name>
</gene>
<evidence type="ECO:0000256" key="9">
    <source>
        <dbReference type="SAM" id="MobiDB-lite"/>
    </source>
</evidence>
<organism evidence="12">
    <name type="scientific">Phallusia mammillata</name>
    <dbReference type="NCBI Taxonomy" id="59560"/>
    <lineage>
        <taxon>Eukaryota</taxon>
        <taxon>Metazoa</taxon>
        <taxon>Chordata</taxon>
        <taxon>Tunicata</taxon>
        <taxon>Ascidiacea</taxon>
        <taxon>Phlebobranchia</taxon>
        <taxon>Ascidiidae</taxon>
        <taxon>Phallusia</taxon>
    </lineage>
</organism>
<evidence type="ECO:0000256" key="8">
    <source>
        <dbReference type="RuleBase" id="RU000354"/>
    </source>
</evidence>
<dbReference type="SMART" id="SM00204">
    <property type="entry name" value="TGFB"/>
    <property type="match status" value="1"/>
</dbReference>
<keyword evidence="6" id="KW-1015">Disulfide bond</keyword>
<evidence type="ECO:0000313" key="12">
    <source>
        <dbReference type="EMBL" id="CAB3225912.1"/>
    </source>
</evidence>
<comment type="similarity">
    <text evidence="2 8">Belongs to the TGF-beta family.</text>
</comment>
<proteinExistence type="evidence at transcript level"/>
<dbReference type="InterPro" id="IPR029034">
    <property type="entry name" value="Cystine-knot_cytokine"/>
</dbReference>
<feature type="compositionally biased region" description="Basic residues" evidence="9">
    <location>
        <begin position="90"/>
        <end position="118"/>
    </location>
</feature>
<evidence type="ECO:0000256" key="7">
    <source>
        <dbReference type="ARBA" id="ARBA00023180"/>
    </source>
</evidence>
<dbReference type="GO" id="GO:0005615">
    <property type="term" value="C:extracellular space"/>
    <property type="evidence" value="ECO:0007669"/>
    <property type="project" value="TreeGrafter"/>
</dbReference>
<evidence type="ECO:0000256" key="5">
    <source>
        <dbReference type="ARBA" id="ARBA00023030"/>
    </source>
</evidence>
<dbReference type="PROSITE" id="PS00250">
    <property type="entry name" value="TGF_BETA_1"/>
    <property type="match status" value="1"/>
</dbReference>
<dbReference type="Gene3D" id="2.10.90.10">
    <property type="entry name" value="Cystine-knot cytokines"/>
    <property type="match status" value="1"/>
</dbReference>
<dbReference type="GO" id="GO:0005125">
    <property type="term" value="F:cytokine activity"/>
    <property type="evidence" value="ECO:0007669"/>
    <property type="project" value="TreeGrafter"/>
</dbReference>
<dbReference type="SUPFAM" id="SSF57501">
    <property type="entry name" value="Cystine-knot cytokines"/>
    <property type="match status" value="1"/>
</dbReference>
<evidence type="ECO:0000256" key="2">
    <source>
        <dbReference type="ARBA" id="ARBA00006656"/>
    </source>
</evidence>
<comment type="subcellular location">
    <subcellularLocation>
        <location evidence="1">Secreted</location>
    </subcellularLocation>
</comment>
<dbReference type="InterPro" id="IPR001839">
    <property type="entry name" value="TGF-b_C"/>
</dbReference>
<evidence type="ECO:0000256" key="1">
    <source>
        <dbReference type="ARBA" id="ARBA00004613"/>
    </source>
</evidence>
<evidence type="ECO:0000256" key="3">
    <source>
        <dbReference type="ARBA" id="ARBA00022525"/>
    </source>
</evidence>
<feature type="compositionally biased region" description="Low complexity" evidence="9">
    <location>
        <begin position="80"/>
        <end position="89"/>
    </location>
</feature>
<sequence length="636" mass="70360">MSHKRFTFIHIAVFCLLLALCLSQASAKRSRKGGKGRRGNRPSDSENNRSEVAASRNNSSAVASPELDVAVSAEEEEVSRGSSRTAGRSRSQKTRPQKRGKKRKGRKGKRGRKRPQKKVMRDVMRKLFGFDHMIEGKGRLNSVIPIDPAVEDSGPIQPPEFMLELYQSYKEDSSMMHLKFGSHGNTVRSFFSVAGNIPSKPRGLGKPITIASVDPADASTPTSSTSTSRQMRVYAFNVTTIPKSESVVKAELRLDGQKSSLGDRNHGNRSQWVVYVGSYQIEPMEGREHKLIYRRVSNLVSLRQTTSTLWQDRELARAVKTSRQKGHVLIAKFFNEGDATLYRIARDATSSNSLDSPESPLPSVFVAADTERSKRDSGDNRNHPTPAQPRGVDIPASGTPVLVVYCNDSNTIASLPDSSDGESLLNSTMKMTSQSRSKRSSRRLENPDRPSSQPKNDLPDEVPKSSQVPGELDNMQTEPPGSEIMSTLKPSKQRKNKKARGKKRKKCRKSKKKKGKRKGCKPKKSHVELNSSSLACGRKPMLVDFEEIGWSSWIVAPHTFSAYYCAGTCTLANSKTTNPTNHAIIQINLMATNPEVPAPCCVPDKLEAISVLYLDANDIVVLKTFNDMVVNSCRCR</sequence>
<dbReference type="InterPro" id="IPR001111">
    <property type="entry name" value="TGF-b_propeptide"/>
</dbReference>
<name>A0A6F9D8A2_9ASCI</name>
<dbReference type="EMBL" id="LR783356">
    <property type="protein sequence ID" value="CAB3225912.1"/>
    <property type="molecule type" value="mRNA"/>
</dbReference>